<dbReference type="PROSITE" id="PS51257">
    <property type="entry name" value="PROKAR_LIPOPROTEIN"/>
    <property type="match status" value="1"/>
</dbReference>
<feature type="signal peptide" evidence="1">
    <location>
        <begin position="1"/>
        <end position="20"/>
    </location>
</feature>
<proteinExistence type="predicted"/>
<reference evidence="3 4" key="1">
    <citation type="submission" date="2019-02" db="EMBL/GenBank/DDBJ databases">
        <title>Genomic Encyclopedia of Type Strains, Phase IV (KMG-IV): sequencing the most valuable type-strain genomes for metagenomic binning, comparative biology and taxonomic classification.</title>
        <authorList>
            <person name="Goeker M."/>
        </authorList>
    </citation>
    <scope>NUCLEOTIDE SEQUENCE [LARGE SCALE GENOMIC DNA]</scope>
    <source>
        <strain evidence="3 4">DSM 19570</strain>
    </source>
</reference>
<name>A0A4V2FRS0_9BURK</name>
<dbReference type="SUPFAM" id="SSF159594">
    <property type="entry name" value="XCC0632-like"/>
    <property type="match status" value="1"/>
</dbReference>
<evidence type="ECO:0000256" key="1">
    <source>
        <dbReference type="SAM" id="SignalP"/>
    </source>
</evidence>
<feature type="domain" description="ABC-type transport auxiliary lipoprotein component" evidence="2">
    <location>
        <begin position="39"/>
        <end position="192"/>
    </location>
</feature>
<protein>
    <submittedName>
        <fullName evidence="3">Putative lipoprotein YmbA</fullName>
    </submittedName>
</protein>
<dbReference type="AlphaFoldDB" id="A0A4V2FRS0"/>
<evidence type="ECO:0000313" key="3">
    <source>
        <dbReference type="EMBL" id="RZT91429.1"/>
    </source>
</evidence>
<organism evidence="3 4">
    <name type="scientific">Rivibacter subsaxonicus</name>
    <dbReference type="NCBI Taxonomy" id="457575"/>
    <lineage>
        <taxon>Bacteria</taxon>
        <taxon>Pseudomonadati</taxon>
        <taxon>Pseudomonadota</taxon>
        <taxon>Betaproteobacteria</taxon>
        <taxon>Burkholderiales</taxon>
        <taxon>Rivibacter</taxon>
    </lineage>
</organism>
<dbReference type="Pfam" id="PF03886">
    <property type="entry name" value="ABC_trans_aux"/>
    <property type="match status" value="1"/>
</dbReference>
<keyword evidence="1" id="KW-0732">Signal</keyword>
<dbReference type="Gene3D" id="3.40.50.10610">
    <property type="entry name" value="ABC-type transport auxiliary lipoprotein component"/>
    <property type="match status" value="1"/>
</dbReference>
<evidence type="ECO:0000313" key="4">
    <source>
        <dbReference type="Proteomes" id="UP000293671"/>
    </source>
</evidence>
<accession>A0A4V2FRS0</accession>
<evidence type="ECO:0000259" key="2">
    <source>
        <dbReference type="Pfam" id="PF03886"/>
    </source>
</evidence>
<comment type="caution">
    <text evidence="3">The sequence shown here is derived from an EMBL/GenBank/DDBJ whole genome shotgun (WGS) entry which is preliminary data.</text>
</comment>
<dbReference type="Proteomes" id="UP000293671">
    <property type="component" value="Unassembled WGS sequence"/>
</dbReference>
<dbReference type="OrthoDB" id="8689348at2"/>
<keyword evidence="3" id="KW-0449">Lipoprotein</keyword>
<sequence>MSSPLRATTALLALLLGACATPDPPPVLLTLPPTVPLVAAPATTPARSAAEAPLLAVRRVAIPEYLLVRRVRYRADASTLADWPHTFWAERIEVAVSREFVSALRPALPQWAVCEGNCPERPPQATLQVEIVPMDYWRPQRVLRARARMTISTPGTTAPARSFETSLELPAVTDSPQAQAEAISELLQRLAAVAAAALKN</sequence>
<dbReference type="InterPro" id="IPR005586">
    <property type="entry name" value="ABC_trans_aux"/>
</dbReference>
<dbReference type="RefSeq" id="WP_130434931.1">
    <property type="nucleotide sequence ID" value="NZ_SHKP01000011.1"/>
</dbReference>
<keyword evidence="4" id="KW-1185">Reference proteome</keyword>
<gene>
    <name evidence="3" type="ORF">EV670_3699</name>
</gene>
<dbReference type="EMBL" id="SHKP01000011">
    <property type="protein sequence ID" value="RZT91429.1"/>
    <property type="molecule type" value="Genomic_DNA"/>
</dbReference>
<feature type="chain" id="PRO_5020479268" evidence="1">
    <location>
        <begin position="21"/>
        <end position="200"/>
    </location>
</feature>